<dbReference type="Pfam" id="PF25876">
    <property type="entry name" value="HH_MFP_RND"/>
    <property type="match status" value="1"/>
</dbReference>
<reference evidence="8" key="2">
    <citation type="submission" date="2023-01" db="EMBL/GenBank/DDBJ databases">
        <authorList>
            <person name="Sun Q."/>
            <person name="Evtushenko L."/>
        </authorList>
    </citation>
    <scope>NUCLEOTIDE SEQUENCE</scope>
    <source>
        <strain evidence="8">VKM B-2748</strain>
    </source>
</reference>
<dbReference type="Pfam" id="PF25967">
    <property type="entry name" value="RND-MFP_C"/>
    <property type="match status" value="1"/>
</dbReference>
<evidence type="ECO:0000313" key="9">
    <source>
        <dbReference type="Proteomes" id="UP001143309"/>
    </source>
</evidence>
<name>A0A9W6N5H4_9HYPH</name>
<dbReference type="Gene3D" id="2.40.50.100">
    <property type="match status" value="1"/>
</dbReference>
<feature type="domain" description="Multidrug resistance protein MdtA-like alpha-helical hairpin" evidence="4">
    <location>
        <begin position="107"/>
        <end position="176"/>
    </location>
</feature>
<reference evidence="8" key="1">
    <citation type="journal article" date="2014" name="Int. J. Syst. Evol. Microbiol.">
        <title>Complete genome sequence of Corynebacterium casei LMG S-19264T (=DSM 44701T), isolated from a smear-ripened cheese.</title>
        <authorList>
            <consortium name="US DOE Joint Genome Institute (JGI-PGF)"/>
            <person name="Walter F."/>
            <person name="Albersmeier A."/>
            <person name="Kalinowski J."/>
            <person name="Ruckert C."/>
        </authorList>
    </citation>
    <scope>NUCLEOTIDE SEQUENCE</scope>
    <source>
        <strain evidence="8">VKM B-2748</strain>
    </source>
</reference>
<dbReference type="InterPro" id="IPR058624">
    <property type="entry name" value="MdtA-like_HH"/>
</dbReference>
<dbReference type="Proteomes" id="UP001143309">
    <property type="component" value="Unassembled WGS sequence"/>
</dbReference>
<evidence type="ECO:0000259" key="4">
    <source>
        <dbReference type="Pfam" id="PF25876"/>
    </source>
</evidence>
<dbReference type="RefSeq" id="WP_271198898.1">
    <property type="nucleotide sequence ID" value="NZ_BSFL01000001.1"/>
</dbReference>
<dbReference type="Pfam" id="PF25944">
    <property type="entry name" value="Beta-barrel_RND"/>
    <property type="match status" value="1"/>
</dbReference>
<evidence type="ECO:0000259" key="5">
    <source>
        <dbReference type="Pfam" id="PF25917"/>
    </source>
</evidence>
<evidence type="ECO:0000256" key="3">
    <source>
        <dbReference type="SAM" id="Coils"/>
    </source>
</evidence>
<accession>A0A9W6N5H4</accession>
<dbReference type="InterPro" id="IPR058627">
    <property type="entry name" value="MdtA-like_C"/>
</dbReference>
<dbReference type="NCBIfam" id="TIGR01730">
    <property type="entry name" value="RND_mfp"/>
    <property type="match status" value="1"/>
</dbReference>
<dbReference type="SUPFAM" id="SSF111369">
    <property type="entry name" value="HlyD-like secretion proteins"/>
    <property type="match status" value="1"/>
</dbReference>
<protein>
    <submittedName>
        <fullName evidence="8">MexE family multidrug efflux RND transporter periplasmic adaptor subunit</fullName>
    </submittedName>
</protein>
<dbReference type="GO" id="GO:0030313">
    <property type="term" value="C:cell envelope"/>
    <property type="evidence" value="ECO:0007669"/>
    <property type="project" value="UniProtKB-SubCell"/>
</dbReference>
<proteinExistence type="inferred from homology"/>
<dbReference type="Gene3D" id="1.10.287.470">
    <property type="entry name" value="Helix hairpin bin"/>
    <property type="match status" value="1"/>
</dbReference>
<dbReference type="InterPro" id="IPR006143">
    <property type="entry name" value="RND_pump_MFP"/>
</dbReference>
<dbReference type="InterPro" id="IPR058626">
    <property type="entry name" value="MdtA-like_b-barrel"/>
</dbReference>
<evidence type="ECO:0000256" key="1">
    <source>
        <dbReference type="ARBA" id="ARBA00004196"/>
    </source>
</evidence>
<feature type="domain" description="Multidrug resistance protein MdtA-like beta-barrel" evidence="6">
    <location>
        <begin position="216"/>
        <end position="299"/>
    </location>
</feature>
<dbReference type="Gene3D" id="2.40.30.170">
    <property type="match status" value="1"/>
</dbReference>
<keyword evidence="3" id="KW-0175">Coiled coil</keyword>
<evidence type="ECO:0000256" key="2">
    <source>
        <dbReference type="ARBA" id="ARBA00009477"/>
    </source>
</evidence>
<feature type="domain" description="Multidrug resistance protein MdtA-like C-terminal permuted SH3" evidence="7">
    <location>
        <begin position="305"/>
        <end position="365"/>
    </location>
</feature>
<dbReference type="GO" id="GO:0046677">
    <property type="term" value="P:response to antibiotic"/>
    <property type="evidence" value="ECO:0007669"/>
    <property type="project" value="TreeGrafter"/>
</dbReference>
<dbReference type="PANTHER" id="PTHR30158">
    <property type="entry name" value="ACRA/E-RELATED COMPONENT OF DRUG EFFLUX TRANSPORTER"/>
    <property type="match status" value="1"/>
</dbReference>
<sequence length="389" mass="41583">MRVVRVIGLTCVLAIAAGAGFYAWGRVTPSTAQTAAPPPPAVTVASPLVRQVTDYDEFTGRFEPTATVEVRPRVSGYLTEINFRDGQVVEAGQLLFVIDKRPYQTALAQAEAQLAGARAQLAFAEADAKRSQELVKSSNIAVATHEQRIQQRQAADAALKTAEAAVARARLDLEFTEVRSPVRGRASNRRVDIGNLVVGDGASTVLTTVLAEDQLYFVFDISEGDLLARQQQVGGTARAAQGVKVQARRDGEGGWPREGVLDFLDNRLQAGSGTIRARATFDNADAALTPGQFGRIRVPRGEPYDALLVPESAILSDQIEKVVRVVDGGNVVRQRKVRPGPVQPGGLMIVRSGLNRDDRVIVNGLMQARVGAPVRPQPAAIEAAAAPQS</sequence>
<comment type="caution">
    <text evidence="8">The sequence shown here is derived from an EMBL/GenBank/DDBJ whole genome shotgun (WGS) entry which is preliminary data.</text>
</comment>
<dbReference type="InterPro" id="IPR058625">
    <property type="entry name" value="MdtA-like_BSH"/>
</dbReference>
<dbReference type="Pfam" id="PF25917">
    <property type="entry name" value="BSH_RND"/>
    <property type="match status" value="1"/>
</dbReference>
<feature type="coiled-coil region" evidence="3">
    <location>
        <begin position="107"/>
        <end position="134"/>
    </location>
</feature>
<evidence type="ECO:0000313" key="8">
    <source>
        <dbReference type="EMBL" id="GLK78373.1"/>
    </source>
</evidence>
<comment type="subcellular location">
    <subcellularLocation>
        <location evidence="1">Cell envelope</location>
    </subcellularLocation>
</comment>
<dbReference type="AlphaFoldDB" id="A0A9W6N5H4"/>
<keyword evidence="9" id="KW-1185">Reference proteome</keyword>
<dbReference type="EMBL" id="BSFL01000001">
    <property type="protein sequence ID" value="GLK78373.1"/>
    <property type="molecule type" value="Genomic_DNA"/>
</dbReference>
<evidence type="ECO:0000259" key="6">
    <source>
        <dbReference type="Pfam" id="PF25944"/>
    </source>
</evidence>
<dbReference type="Gene3D" id="2.40.420.20">
    <property type="match status" value="1"/>
</dbReference>
<dbReference type="PANTHER" id="PTHR30158:SF24">
    <property type="entry name" value="HLYD FAMILY SECRETION PROTEIN"/>
    <property type="match status" value="1"/>
</dbReference>
<dbReference type="GO" id="GO:0022857">
    <property type="term" value="F:transmembrane transporter activity"/>
    <property type="evidence" value="ECO:0007669"/>
    <property type="project" value="InterPro"/>
</dbReference>
<dbReference type="GO" id="GO:0005886">
    <property type="term" value="C:plasma membrane"/>
    <property type="evidence" value="ECO:0007669"/>
    <property type="project" value="TreeGrafter"/>
</dbReference>
<feature type="domain" description="Multidrug resistance protein MdtA-like barrel-sandwich hybrid" evidence="5">
    <location>
        <begin position="67"/>
        <end position="205"/>
    </location>
</feature>
<organism evidence="8 9">
    <name type="scientific">Methylopila turkensis</name>
    <dbReference type="NCBI Taxonomy" id="1437816"/>
    <lineage>
        <taxon>Bacteria</taxon>
        <taxon>Pseudomonadati</taxon>
        <taxon>Pseudomonadota</taxon>
        <taxon>Alphaproteobacteria</taxon>
        <taxon>Hyphomicrobiales</taxon>
        <taxon>Methylopilaceae</taxon>
        <taxon>Methylopila</taxon>
    </lineage>
</organism>
<comment type="similarity">
    <text evidence="2">Belongs to the membrane fusion protein (MFP) (TC 8.A.1) family.</text>
</comment>
<evidence type="ECO:0000259" key="7">
    <source>
        <dbReference type="Pfam" id="PF25967"/>
    </source>
</evidence>
<gene>
    <name evidence="8" type="ORF">GCM10008174_01140</name>
</gene>